<accession>A0A3F3GYK9</accession>
<dbReference type="Pfam" id="PF09278">
    <property type="entry name" value="MerR-DNA-bind"/>
    <property type="match status" value="1"/>
</dbReference>
<reference evidence="5 6" key="1">
    <citation type="journal article" date="2015" name="BMC Genomics">
        <title>Comparative genomics of Fructobacillus spp. and Leuconostoc spp. reveals niche-specific evolution of Fructobacillus spp.</title>
        <authorList>
            <person name="Endo A."/>
            <person name="Tanizawa Y."/>
            <person name="Tanaka N."/>
            <person name="Maeno S."/>
            <person name="Kumar H."/>
            <person name="Shiwa Y."/>
            <person name="Okada S."/>
            <person name="Yoshikawa H."/>
            <person name="Dicks L."/>
            <person name="Nakagawa J."/>
            <person name="Arita M."/>
        </authorList>
    </citation>
    <scope>NUCLEOTIDE SEQUENCE [LARGE SCALE GENOMIC DNA]</scope>
    <source>
        <strain evidence="5 6">DSM 15468</strain>
    </source>
</reference>
<feature type="domain" description="HTH merR-type" evidence="4">
    <location>
        <begin position="1"/>
        <end position="45"/>
    </location>
</feature>
<evidence type="ECO:0000256" key="1">
    <source>
        <dbReference type="ARBA" id="ARBA00023015"/>
    </source>
</evidence>
<evidence type="ECO:0000313" key="5">
    <source>
        <dbReference type="EMBL" id="GAP03092.1"/>
    </source>
</evidence>
<evidence type="ECO:0000313" key="6">
    <source>
        <dbReference type="Proteomes" id="UP000061227"/>
    </source>
</evidence>
<dbReference type="Proteomes" id="UP000061227">
    <property type="component" value="Unassembled WGS sequence"/>
</dbReference>
<dbReference type="InterPro" id="IPR015358">
    <property type="entry name" value="Tscrpt_reg_MerR_DNA-bd"/>
</dbReference>
<dbReference type="AlphaFoldDB" id="A0A3F3GYK9"/>
<evidence type="ECO:0000256" key="2">
    <source>
        <dbReference type="ARBA" id="ARBA00023163"/>
    </source>
</evidence>
<protein>
    <submittedName>
        <fullName evidence="5">MerR family transcriptional regulator</fullName>
    </submittedName>
</protein>
<dbReference type="SUPFAM" id="SSF46955">
    <property type="entry name" value="Putative DNA-binding domain"/>
    <property type="match status" value="1"/>
</dbReference>
<keyword evidence="1" id="KW-0805">Transcription regulation</keyword>
<keyword evidence="2" id="KW-0804">Transcription</keyword>
<dbReference type="Gene3D" id="1.10.1660.10">
    <property type="match status" value="1"/>
</dbReference>
<dbReference type="GO" id="GO:0003677">
    <property type="term" value="F:DNA binding"/>
    <property type="evidence" value="ECO:0007669"/>
    <property type="project" value="InterPro"/>
</dbReference>
<dbReference type="InterPro" id="IPR000551">
    <property type="entry name" value="MerR-type_HTH_dom"/>
</dbReference>
<name>A0A3F3GYK9_9LACO</name>
<sequence>MIIPAARKENQLRDFNERNLNQLNFVKTMRTAGMSVERLHEYVKMAFDDDDKTIPARTTLLREQANEMQERINKMQAAHDHLLYKIDNYNSHMLNAEKRLNQQEGEN</sequence>
<organism evidence="5 6">
    <name type="scientific">Fructobacillus pseudoficulneus</name>
    <dbReference type="NCBI Taxonomy" id="220714"/>
    <lineage>
        <taxon>Bacteria</taxon>
        <taxon>Bacillati</taxon>
        <taxon>Bacillota</taxon>
        <taxon>Bacilli</taxon>
        <taxon>Lactobacillales</taxon>
        <taxon>Lactobacillaceae</taxon>
        <taxon>Fructobacillus</taxon>
    </lineage>
</organism>
<evidence type="ECO:0000256" key="3">
    <source>
        <dbReference type="SAM" id="Coils"/>
    </source>
</evidence>
<evidence type="ECO:0000259" key="4">
    <source>
        <dbReference type="PROSITE" id="PS50937"/>
    </source>
</evidence>
<keyword evidence="6" id="KW-1185">Reference proteome</keyword>
<dbReference type="InterPro" id="IPR009061">
    <property type="entry name" value="DNA-bd_dom_put_sf"/>
</dbReference>
<dbReference type="PROSITE" id="PS50937">
    <property type="entry name" value="HTH_MERR_2"/>
    <property type="match status" value="1"/>
</dbReference>
<gene>
    <name evidence="5" type="ORF">FPFC_040850</name>
</gene>
<proteinExistence type="predicted"/>
<feature type="coiled-coil region" evidence="3">
    <location>
        <begin position="58"/>
        <end position="106"/>
    </location>
</feature>
<dbReference type="GO" id="GO:0006355">
    <property type="term" value="P:regulation of DNA-templated transcription"/>
    <property type="evidence" value="ECO:0007669"/>
    <property type="project" value="InterPro"/>
</dbReference>
<keyword evidence="3" id="KW-0175">Coiled coil</keyword>
<dbReference type="EMBL" id="DF968066">
    <property type="protein sequence ID" value="GAP03092.1"/>
    <property type="molecule type" value="Genomic_DNA"/>
</dbReference>